<dbReference type="GeneID" id="64626831"/>
<organism evidence="2 3">
    <name type="scientific">Suillus subaureus</name>
    <dbReference type="NCBI Taxonomy" id="48587"/>
    <lineage>
        <taxon>Eukaryota</taxon>
        <taxon>Fungi</taxon>
        <taxon>Dikarya</taxon>
        <taxon>Basidiomycota</taxon>
        <taxon>Agaricomycotina</taxon>
        <taxon>Agaricomycetes</taxon>
        <taxon>Agaricomycetidae</taxon>
        <taxon>Boletales</taxon>
        <taxon>Suillineae</taxon>
        <taxon>Suillaceae</taxon>
        <taxon>Suillus</taxon>
    </lineage>
</organism>
<dbReference type="AlphaFoldDB" id="A0A9P7ECM7"/>
<feature type="compositionally biased region" description="Basic residues" evidence="1">
    <location>
        <begin position="58"/>
        <end position="73"/>
    </location>
</feature>
<name>A0A9P7ECM7_9AGAM</name>
<dbReference type="OrthoDB" id="3132725at2759"/>
<protein>
    <submittedName>
        <fullName evidence="2">Uncharacterized protein</fullName>
    </submittedName>
</protein>
<evidence type="ECO:0000256" key="1">
    <source>
        <dbReference type="SAM" id="MobiDB-lite"/>
    </source>
</evidence>
<feature type="region of interest" description="Disordered" evidence="1">
    <location>
        <begin position="49"/>
        <end position="88"/>
    </location>
</feature>
<proteinExistence type="predicted"/>
<sequence>MYGRGTYFLSDLVKDTGAYHLPNTRPINAETLLTLYQRDFVEDIEVEFSESHSSSRSKNPHLSHHPRKCKTTHALHDSSSSEEGSQVEGNVAELDIGSHRPAFNIHSGKIVDSTSSNLSAIQHQFASDVFQLVPSPKLASEPPWILLNAVERQGARVDIFDSLDLGGVSSQIQYQITSNSDWNDLRWLGMDLLAIWRTQELPLPGTQPQIQWQKCSCGAGFYNSLIKSQAVTGIRYNTVTYWKHMTVLDYCATSQNARSTVPVSERIIMTAINICRMRVFIRALHGGDSTEFHNTGTEELHFDEVAMLLEMHLARLLNDEKGPQFMVS</sequence>
<dbReference type="EMBL" id="JABBWG010000013">
    <property type="protein sequence ID" value="KAG1817604.1"/>
    <property type="molecule type" value="Genomic_DNA"/>
</dbReference>
<evidence type="ECO:0000313" key="2">
    <source>
        <dbReference type="EMBL" id="KAG1817604.1"/>
    </source>
</evidence>
<comment type="caution">
    <text evidence="2">The sequence shown here is derived from an EMBL/GenBank/DDBJ whole genome shotgun (WGS) entry which is preliminary data.</text>
</comment>
<reference evidence="2" key="1">
    <citation type="journal article" date="2020" name="New Phytol.">
        <title>Comparative genomics reveals dynamic genome evolution in host specialist ectomycorrhizal fungi.</title>
        <authorList>
            <person name="Lofgren L.A."/>
            <person name="Nguyen N.H."/>
            <person name="Vilgalys R."/>
            <person name="Ruytinx J."/>
            <person name="Liao H.L."/>
            <person name="Branco S."/>
            <person name="Kuo A."/>
            <person name="LaButti K."/>
            <person name="Lipzen A."/>
            <person name="Andreopoulos W."/>
            <person name="Pangilinan J."/>
            <person name="Riley R."/>
            <person name="Hundley H."/>
            <person name="Na H."/>
            <person name="Barry K."/>
            <person name="Grigoriev I.V."/>
            <person name="Stajich J.E."/>
            <person name="Kennedy P.G."/>
        </authorList>
    </citation>
    <scope>NUCLEOTIDE SEQUENCE</scope>
    <source>
        <strain evidence="2">MN1</strain>
    </source>
</reference>
<dbReference type="RefSeq" id="XP_041193846.1">
    <property type="nucleotide sequence ID" value="XM_041332814.1"/>
</dbReference>
<dbReference type="Proteomes" id="UP000807769">
    <property type="component" value="Unassembled WGS sequence"/>
</dbReference>
<gene>
    <name evidence="2" type="ORF">BJ212DRAFT_1299141</name>
</gene>
<accession>A0A9P7ECM7</accession>
<evidence type="ECO:0000313" key="3">
    <source>
        <dbReference type="Proteomes" id="UP000807769"/>
    </source>
</evidence>
<keyword evidence="3" id="KW-1185">Reference proteome</keyword>